<dbReference type="GO" id="GO:0048011">
    <property type="term" value="P:neurotrophin TRK receptor signaling pathway"/>
    <property type="evidence" value="ECO:0007669"/>
    <property type="project" value="InterPro"/>
</dbReference>
<protein>
    <submittedName>
        <fullName evidence="2 3">Uncharacterized protein</fullName>
    </submittedName>
</protein>
<dbReference type="OrthoDB" id="9992964at2759"/>
<feature type="compositionally biased region" description="Acidic residues" evidence="1">
    <location>
        <begin position="342"/>
        <end position="362"/>
    </location>
</feature>
<feature type="compositionally biased region" description="Basic and acidic residues" evidence="1">
    <location>
        <begin position="251"/>
        <end position="271"/>
    </location>
</feature>
<dbReference type="PANTHER" id="PTHR21844">
    <property type="entry name" value="AKT1 SUBSTRATE 1 PROTEIN"/>
    <property type="match status" value="1"/>
</dbReference>
<reference evidence="3" key="3">
    <citation type="submission" date="2022-06" db="UniProtKB">
        <authorList>
            <consortium name="EnsemblMetazoa"/>
        </authorList>
    </citation>
    <scope>IDENTIFICATION</scope>
</reference>
<dbReference type="PANTHER" id="PTHR21844:SF2">
    <property type="entry name" value="PROLINE-RICH AKT1 SUBSTRATE 1"/>
    <property type="match status" value="1"/>
</dbReference>
<dbReference type="GO" id="GO:0032007">
    <property type="term" value="P:negative regulation of TOR signaling"/>
    <property type="evidence" value="ECO:0007669"/>
    <property type="project" value="InterPro"/>
</dbReference>
<evidence type="ECO:0000256" key="1">
    <source>
        <dbReference type="SAM" id="MobiDB-lite"/>
    </source>
</evidence>
<dbReference type="GO" id="GO:0005737">
    <property type="term" value="C:cytoplasm"/>
    <property type="evidence" value="ECO:0007669"/>
    <property type="project" value="TreeGrafter"/>
</dbReference>
<keyword evidence="4" id="KW-1185">Reference proteome</keyword>
<evidence type="ECO:0000313" key="3">
    <source>
        <dbReference type="EnsemblMetazoa" id="KAF7492864.1"/>
    </source>
</evidence>
<dbReference type="EnsemblMetazoa" id="SSS_161s_mrna">
    <property type="protein sequence ID" value="KAF7492864.1"/>
    <property type="gene ID" value="SSS_161"/>
</dbReference>
<reference evidence="4" key="1">
    <citation type="journal article" date="2020" name="PLoS Negl. Trop. Dis.">
        <title>High-quality nuclear genome for Sarcoptes scabiei-A critical resource for a neglected parasite.</title>
        <authorList>
            <person name="Korhonen P.K."/>
            <person name="Gasser R.B."/>
            <person name="Ma G."/>
            <person name="Wang T."/>
            <person name="Stroehlein A.J."/>
            <person name="Young N.D."/>
            <person name="Ang C.S."/>
            <person name="Fernando D.D."/>
            <person name="Lu H.C."/>
            <person name="Taylor S."/>
            <person name="Reynolds S.L."/>
            <person name="Mofiz E."/>
            <person name="Najaraj S.H."/>
            <person name="Gowda H."/>
            <person name="Madugundu A."/>
            <person name="Renuse S."/>
            <person name="Holt D."/>
            <person name="Pandey A."/>
            <person name="Papenfuss A.T."/>
            <person name="Fischer K."/>
        </authorList>
    </citation>
    <scope>NUCLEOTIDE SEQUENCE [LARGE SCALE GENOMIC DNA]</scope>
</reference>
<name>A0A834R8A4_SARSC</name>
<accession>A0A834R8A4</accession>
<feature type="region of interest" description="Disordered" evidence="1">
    <location>
        <begin position="330"/>
        <end position="371"/>
    </location>
</feature>
<dbReference type="Proteomes" id="UP000070412">
    <property type="component" value="Unassembled WGS sequence"/>
</dbReference>
<feature type="region of interest" description="Disordered" evidence="1">
    <location>
        <begin position="251"/>
        <end position="289"/>
    </location>
</feature>
<organism evidence="2">
    <name type="scientific">Sarcoptes scabiei</name>
    <name type="common">Itch mite</name>
    <name type="synonym">Acarus scabiei</name>
    <dbReference type="NCBI Taxonomy" id="52283"/>
    <lineage>
        <taxon>Eukaryota</taxon>
        <taxon>Metazoa</taxon>
        <taxon>Ecdysozoa</taxon>
        <taxon>Arthropoda</taxon>
        <taxon>Chelicerata</taxon>
        <taxon>Arachnida</taxon>
        <taxon>Acari</taxon>
        <taxon>Acariformes</taxon>
        <taxon>Sarcoptiformes</taxon>
        <taxon>Astigmata</taxon>
        <taxon>Psoroptidia</taxon>
        <taxon>Sarcoptoidea</taxon>
        <taxon>Sarcoptidae</taxon>
        <taxon>Sarcoptinae</taxon>
        <taxon>Sarcoptes</taxon>
    </lineage>
</organism>
<gene>
    <name evidence="2" type="ORF">SSS_161</name>
</gene>
<reference evidence="2" key="2">
    <citation type="submission" date="2020-01" db="EMBL/GenBank/DDBJ databases">
        <authorList>
            <person name="Korhonen P.K.K."/>
            <person name="Guangxu M.G."/>
            <person name="Wang T.W."/>
            <person name="Stroehlein A.J.S."/>
            <person name="Young N.D."/>
            <person name="Ang C.-S.A."/>
            <person name="Fernando D.W.F."/>
            <person name="Lu H.L."/>
            <person name="Taylor S.T."/>
            <person name="Ehtesham M.E.M."/>
            <person name="Najaraj S.H.N."/>
            <person name="Harsha G.H.G."/>
            <person name="Madugundu A.M."/>
            <person name="Renuse S.R."/>
            <person name="Holt D.H."/>
            <person name="Pandey A.P."/>
            <person name="Papenfuss A.P."/>
            <person name="Gasser R.B.G."/>
            <person name="Fischer K.F."/>
        </authorList>
    </citation>
    <scope>NUCLEOTIDE SEQUENCE</scope>
    <source>
        <strain evidence="2">SSS_KF_BRIS2020</strain>
    </source>
</reference>
<evidence type="ECO:0000313" key="2">
    <source>
        <dbReference type="EMBL" id="KAF7492864.1"/>
    </source>
</evidence>
<dbReference type="InterPro" id="IPR026682">
    <property type="entry name" value="AKT1S1"/>
</dbReference>
<evidence type="ECO:0000313" key="4">
    <source>
        <dbReference type="Proteomes" id="UP000070412"/>
    </source>
</evidence>
<dbReference type="EMBL" id="WVUK01000056">
    <property type="protein sequence ID" value="KAF7492864.1"/>
    <property type="molecule type" value="Genomic_DNA"/>
</dbReference>
<sequence>MTRFSCHCLNVQLIGQLTSKKEFDEEKEISENLANNNDINKNADDGNLFNQSCFSKEDFVVSNPFFSDSNLVKISDPNGIQINFDYLCIKRKIDKKFSIVHCSVCKMDCYAIWNPKHTDQSDPIREFVDQSSLNVRWIQINPSLISDVKMIEQLHSSPNYSPTFDLVFPSDSISDGKSRSKIDSYNLVPYRIQTDLTDRMQNYLRKEKFQKEDRIKKFIENEERNFKKILDATQRDRNYFFRLIENIKYDHDDDQNDKENRDRNKILDENRNGNTLEKQVLNEKPNRNESQNFSIANLIGLDRDSNRDDFDELFNIDDIENNHNHHVRFDQDRRLQNRNQSFDEDDIRYENTDNDDDDDIDPMGDQQWKHKPDFDQENYRRFPESSVYNEDADDFNNEDDLIDTSFNPLGNVIYEDSIHSKNQFDPSILSPELNNNTSNHFKGEPSMVRSSRQFLQSKPIQSGMKPQFSSSVANHHIMRPQQLIKHSAIKNYSGLSQLRNDSVANSLPIQIPQFERKVSRQIEESFRINPGESIAESIQKLARSIRNENDIFDDRPRRRLNTGDIIKSRPFIN</sequence>
<dbReference type="AlphaFoldDB" id="A0A834R8A4"/>
<proteinExistence type="predicted"/>